<protein>
    <submittedName>
        <fullName evidence="1">16033_t:CDS:1</fullName>
    </submittedName>
</protein>
<keyword evidence="2" id="KW-1185">Reference proteome</keyword>
<gene>
    <name evidence="1" type="ORF">RPERSI_LOCUS13894</name>
</gene>
<name>A0ACA9QDD5_9GLOM</name>
<proteinExistence type="predicted"/>
<reference evidence="1" key="1">
    <citation type="submission" date="2021-06" db="EMBL/GenBank/DDBJ databases">
        <authorList>
            <person name="Kallberg Y."/>
            <person name="Tangrot J."/>
            <person name="Rosling A."/>
        </authorList>
    </citation>
    <scope>NUCLEOTIDE SEQUENCE</scope>
    <source>
        <strain evidence="1">MA461A</strain>
    </source>
</reference>
<feature type="non-terminal residue" evidence="1">
    <location>
        <position position="423"/>
    </location>
</feature>
<accession>A0ACA9QDD5</accession>
<evidence type="ECO:0000313" key="2">
    <source>
        <dbReference type="Proteomes" id="UP000789920"/>
    </source>
</evidence>
<feature type="non-terminal residue" evidence="1">
    <location>
        <position position="1"/>
    </location>
</feature>
<organism evidence="1 2">
    <name type="scientific">Racocetra persica</name>
    <dbReference type="NCBI Taxonomy" id="160502"/>
    <lineage>
        <taxon>Eukaryota</taxon>
        <taxon>Fungi</taxon>
        <taxon>Fungi incertae sedis</taxon>
        <taxon>Mucoromycota</taxon>
        <taxon>Glomeromycotina</taxon>
        <taxon>Glomeromycetes</taxon>
        <taxon>Diversisporales</taxon>
        <taxon>Gigasporaceae</taxon>
        <taxon>Racocetra</taxon>
    </lineage>
</organism>
<sequence length="423" mass="49243">DSFITLPDIFNNINLLPPSDYKDDDSIINNINLYQISCNYNNSIVNTNLLSPFTEYNDNQFSNYGNNSSLFDDDNPSLLFEDSNNSSLFEDDDNFNTSSSSLTENDNNPSISYQYNLNVGNYFDDWSSVDRFIHNYCLEQGFGYQIFCNDKDPNDPSITHRKSFRYLSSGTYEPRKSTHNHELNPTQICDIIARYRHFNEKMMQDIKFFSDYKVAPITQLEMFKIKYPQNVYHKQDYLSKATDNIVLQSFWTDAEPGLINAVSQVFPNTQHFYCLFYIWQNIVKHLKASLVEEAIDKRHEQKIRYCKLTDIKAQYKSIRLSYISSQFFSTIDHMLVNFLTPLILSLQRFQISQSFTYEGQREHIIFESSIDTAIEVNLNLQSLRNFQGSSNHASIQQVISKRNKFGVAFLTAKTAINIALKTK</sequence>
<comment type="caution">
    <text evidence="1">The sequence shown here is derived from an EMBL/GenBank/DDBJ whole genome shotgun (WGS) entry which is preliminary data.</text>
</comment>
<dbReference type="EMBL" id="CAJVQC010031344">
    <property type="protein sequence ID" value="CAG8748177.1"/>
    <property type="molecule type" value="Genomic_DNA"/>
</dbReference>
<evidence type="ECO:0000313" key="1">
    <source>
        <dbReference type="EMBL" id="CAG8748177.1"/>
    </source>
</evidence>
<dbReference type="Proteomes" id="UP000789920">
    <property type="component" value="Unassembled WGS sequence"/>
</dbReference>